<dbReference type="Pfam" id="PF13350">
    <property type="entry name" value="Y_phosphatase3"/>
    <property type="match status" value="1"/>
</dbReference>
<reference evidence="4" key="1">
    <citation type="submission" date="2016-10" db="EMBL/GenBank/DDBJ databases">
        <authorList>
            <person name="Varghese N."/>
            <person name="Submissions S."/>
        </authorList>
    </citation>
    <scope>NUCLEOTIDE SEQUENCE [LARGE SCALE GENOMIC DNA]</scope>
    <source>
        <strain evidence="4">Gh-48</strain>
    </source>
</reference>
<keyword evidence="2" id="KW-0732">Signal</keyword>
<dbReference type="RefSeq" id="WP_091210538.1">
    <property type="nucleotide sequence ID" value="NZ_FOCL01000003.1"/>
</dbReference>
<proteinExistence type="inferred from homology"/>
<sequence length="272" mass="30366">MKKIILSALAIIALYSSVSAQVADSAKRKVELQGAVNFRDLGGYTTKDGHHVKWGKIYRSADMSKLTDQDLATLAERKIAYDVDLRGTQESKQAPDRMNPNTDYILCPAGSDNVGNMMQSFKGKTHGDSIMVDYYSNTTYLADRYKPFFGKLLAMPEDKSLVFHCTAGKDRTGIGAALLLYSLGVPYETIMNDYEASNYYRAAENEKMAKQMVQFMKINEGVAKDVVAVKKEYLDATFTAIKKQYGSVDNYLKTQVGLTDENITELKAKFLE</sequence>
<evidence type="ECO:0000313" key="4">
    <source>
        <dbReference type="Proteomes" id="UP000198942"/>
    </source>
</evidence>
<dbReference type="PANTHER" id="PTHR31126:SF1">
    <property type="entry name" value="TYROSINE SPECIFIC PROTEIN PHOSPHATASES DOMAIN-CONTAINING PROTEIN"/>
    <property type="match status" value="1"/>
</dbReference>
<dbReference type="Gene3D" id="3.90.190.10">
    <property type="entry name" value="Protein tyrosine phosphatase superfamily"/>
    <property type="match status" value="1"/>
</dbReference>
<dbReference type="InterPro" id="IPR026893">
    <property type="entry name" value="Tyr/Ser_Pase_IphP-type"/>
</dbReference>
<evidence type="ECO:0000256" key="1">
    <source>
        <dbReference type="ARBA" id="ARBA00009580"/>
    </source>
</evidence>
<protein>
    <submittedName>
        <fullName evidence="3">Protein-tyrosine phosphatase</fullName>
    </submittedName>
</protein>
<feature type="chain" id="PRO_5011789158" evidence="2">
    <location>
        <begin position="21"/>
        <end position="272"/>
    </location>
</feature>
<evidence type="ECO:0000256" key="2">
    <source>
        <dbReference type="SAM" id="SignalP"/>
    </source>
</evidence>
<dbReference type="InterPro" id="IPR029021">
    <property type="entry name" value="Prot-tyrosine_phosphatase-like"/>
</dbReference>
<evidence type="ECO:0000313" key="3">
    <source>
        <dbReference type="EMBL" id="SEN44847.1"/>
    </source>
</evidence>
<dbReference type="PROSITE" id="PS00383">
    <property type="entry name" value="TYR_PHOSPHATASE_1"/>
    <property type="match status" value="1"/>
</dbReference>
<dbReference type="Proteomes" id="UP000198942">
    <property type="component" value="Unassembled WGS sequence"/>
</dbReference>
<dbReference type="GO" id="GO:0004721">
    <property type="term" value="F:phosphoprotein phosphatase activity"/>
    <property type="evidence" value="ECO:0007669"/>
    <property type="project" value="InterPro"/>
</dbReference>
<gene>
    <name evidence="3" type="ORF">SAMN05192574_103193</name>
</gene>
<dbReference type="OrthoDB" id="1188001at2"/>
<keyword evidence="4" id="KW-1185">Reference proteome</keyword>
<accession>A0A1H8GMZ7</accession>
<dbReference type="STRING" id="551995.SAMN05192574_103193"/>
<dbReference type="SUPFAM" id="SSF52799">
    <property type="entry name" value="(Phosphotyrosine protein) phosphatases II"/>
    <property type="match status" value="1"/>
</dbReference>
<comment type="similarity">
    <text evidence="1">Belongs to the protein-tyrosine phosphatase family.</text>
</comment>
<organism evidence="3 4">
    <name type="scientific">Mucilaginibacter gossypiicola</name>
    <dbReference type="NCBI Taxonomy" id="551995"/>
    <lineage>
        <taxon>Bacteria</taxon>
        <taxon>Pseudomonadati</taxon>
        <taxon>Bacteroidota</taxon>
        <taxon>Sphingobacteriia</taxon>
        <taxon>Sphingobacteriales</taxon>
        <taxon>Sphingobacteriaceae</taxon>
        <taxon>Mucilaginibacter</taxon>
    </lineage>
</organism>
<dbReference type="EMBL" id="FOCL01000003">
    <property type="protein sequence ID" value="SEN44847.1"/>
    <property type="molecule type" value="Genomic_DNA"/>
</dbReference>
<dbReference type="PANTHER" id="PTHR31126">
    <property type="entry name" value="TYROSINE-PROTEIN PHOSPHATASE"/>
    <property type="match status" value="1"/>
</dbReference>
<name>A0A1H8GMZ7_9SPHI</name>
<dbReference type="InterPro" id="IPR016130">
    <property type="entry name" value="Tyr_Pase_AS"/>
</dbReference>
<dbReference type="AlphaFoldDB" id="A0A1H8GMZ7"/>
<feature type="signal peptide" evidence="2">
    <location>
        <begin position="1"/>
        <end position="20"/>
    </location>
</feature>